<evidence type="ECO:0000313" key="1">
    <source>
        <dbReference type="EMBL" id="EFX88243.1"/>
    </source>
</evidence>
<organism evidence="1 2">
    <name type="scientific">Daphnia pulex</name>
    <name type="common">Water flea</name>
    <dbReference type="NCBI Taxonomy" id="6669"/>
    <lineage>
        <taxon>Eukaryota</taxon>
        <taxon>Metazoa</taxon>
        <taxon>Ecdysozoa</taxon>
        <taxon>Arthropoda</taxon>
        <taxon>Crustacea</taxon>
        <taxon>Branchiopoda</taxon>
        <taxon>Diplostraca</taxon>
        <taxon>Cladocera</taxon>
        <taxon>Anomopoda</taxon>
        <taxon>Daphniidae</taxon>
        <taxon>Daphnia</taxon>
    </lineage>
</organism>
<dbReference type="HOGENOM" id="CLU_1070643_0_0_1"/>
<proteinExistence type="predicted"/>
<name>E9FXQ1_DAPPU</name>
<gene>
    <name evidence="1" type="ORF">DAPPUDRAFT_234891</name>
</gene>
<dbReference type="KEGG" id="dpx:DAPPUDRAFT_234891"/>
<dbReference type="AlphaFoldDB" id="E9FXQ1"/>
<dbReference type="InParanoid" id="E9FXQ1"/>
<dbReference type="Proteomes" id="UP000000305">
    <property type="component" value="Unassembled WGS sequence"/>
</dbReference>
<dbReference type="EMBL" id="GL732526">
    <property type="protein sequence ID" value="EFX88243.1"/>
    <property type="molecule type" value="Genomic_DNA"/>
</dbReference>
<keyword evidence="2" id="KW-1185">Reference proteome</keyword>
<evidence type="ECO:0000313" key="2">
    <source>
        <dbReference type="Proteomes" id="UP000000305"/>
    </source>
</evidence>
<sequence length="261" mass="28933">MPCNSSFPALKPLPGSKKSFPDVCSRVNSGRVNLSKLDQTPMTIKASRQVRIHNSSGSELFFDHGTPLASKRFQPKPGTHYDSSAVSACLNQQTCKSSKTTNLRSKIPARKPIVSCVESSKPKWNSATLFEPKKVTAGISPLPGKKKTLNDFMGKQFRATPAPPTTHKPSMPVAPNKRQSVRDVNNIIHLDPAEEAEFEEFELTERAILQQVDAQKEMVTPIRSLKNIRSGKEDAVCKERSLVKSLEDIILREVSRRKTAL</sequence>
<accession>E9FXQ1</accession>
<dbReference type="OrthoDB" id="6347343at2759"/>
<reference evidence="1 2" key="1">
    <citation type="journal article" date="2011" name="Science">
        <title>The ecoresponsive genome of Daphnia pulex.</title>
        <authorList>
            <person name="Colbourne J.K."/>
            <person name="Pfrender M.E."/>
            <person name="Gilbert D."/>
            <person name="Thomas W.K."/>
            <person name="Tucker A."/>
            <person name="Oakley T.H."/>
            <person name="Tokishita S."/>
            <person name="Aerts A."/>
            <person name="Arnold G.J."/>
            <person name="Basu M.K."/>
            <person name="Bauer D.J."/>
            <person name="Caceres C.E."/>
            <person name="Carmel L."/>
            <person name="Casola C."/>
            <person name="Choi J.H."/>
            <person name="Detter J.C."/>
            <person name="Dong Q."/>
            <person name="Dusheyko S."/>
            <person name="Eads B.D."/>
            <person name="Frohlich T."/>
            <person name="Geiler-Samerotte K.A."/>
            <person name="Gerlach D."/>
            <person name="Hatcher P."/>
            <person name="Jogdeo S."/>
            <person name="Krijgsveld J."/>
            <person name="Kriventseva E.V."/>
            <person name="Kultz D."/>
            <person name="Laforsch C."/>
            <person name="Lindquist E."/>
            <person name="Lopez J."/>
            <person name="Manak J.R."/>
            <person name="Muller J."/>
            <person name="Pangilinan J."/>
            <person name="Patwardhan R.P."/>
            <person name="Pitluck S."/>
            <person name="Pritham E.J."/>
            <person name="Rechtsteiner A."/>
            <person name="Rho M."/>
            <person name="Rogozin I.B."/>
            <person name="Sakarya O."/>
            <person name="Salamov A."/>
            <person name="Schaack S."/>
            <person name="Shapiro H."/>
            <person name="Shiga Y."/>
            <person name="Skalitzky C."/>
            <person name="Smith Z."/>
            <person name="Souvorov A."/>
            <person name="Sung W."/>
            <person name="Tang Z."/>
            <person name="Tsuchiya D."/>
            <person name="Tu H."/>
            <person name="Vos H."/>
            <person name="Wang M."/>
            <person name="Wolf Y.I."/>
            <person name="Yamagata H."/>
            <person name="Yamada T."/>
            <person name="Ye Y."/>
            <person name="Shaw J.R."/>
            <person name="Andrews J."/>
            <person name="Crease T.J."/>
            <person name="Tang H."/>
            <person name="Lucas S.M."/>
            <person name="Robertson H.M."/>
            <person name="Bork P."/>
            <person name="Koonin E.V."/>
            <person name="Zdobnov E.M."/>
            <person name="Grigoriev I.V."/>
            <person name="Lynch M."/>
            <person name="Boore J.L."/>
        </authorList>
    </citation>
    <scope>NUCLEOTIDE SEQUENCE [LARGE SCALE GENOMIC DNA]</scope>
</reference>
<protein>
    <submittedName>
        <fullName evidence="1">Uncharacterized protein</fullName>
    </submittedName>
</protein>